<protein>
    <submittedName>
        <fullName evidence="2">DNA metabolism protein</fullName>
    </submittedName>
</protein>
<gene>
    <name evidence="2" type="ORF">EAH69_01660</name>
</gene>
<sequence length="254" mass="30847">MENYVFDGSFDGLMTLIFDYYVRKPRKVKVWNEKDFQPSMFDEVHEVISDPDKAKRVRTKLKTKLSKQGWKRFYCTFLSEQKEAFQHLFDFARYVIDSNQNVESNFGNEDVLYLAQMYRKVNREKHHFEAFIRFEQFPDGTFYSTIEPKYHILPLILNHFKNRYADQNWIIYDLVRKTGLLYSKDEEKVIPIHLDFAPKQNHSIVKSYEPTEQQYQDLWKGYFKSANIPARKNTKLHVQLLPKRFWKYLTEKEY</sequence>
<accession>A0A3L9MGX0</accession>
<name>A0A3L9MGX0_9FLAO</name>
<dbReference type="NCBIfam" id="TIGR03915">
    <property type="entry name" value="SAM_7_link_chp"/>
    <property type="match status" value="1"/>
</dbReference>
<evidence type="ECO:0000313" key="3">
    <source>
        <dbReference type="Proteomes" id="UP000275348"/>
    </source>
</evidence>
<reference evidence="2 3" key="1">
    <citation type="submission" date="2018-10" db="EMBL/GenBank/DDBJ databases">
        <authorList>
            <person name="Chen X."/>
        </authorList>
    </citation>
    <scope>NUCLEOTIDE SEQUENCE [LARGE SCALE GENOMIC DNA]</scope>
    <source>
        <strain evidence="2 3">YIM 102668</strain>
    </source>
</reference>
<dbReference type="InterPro" id="IPR025404">
    <property type="entry name" value="DUF4130"/>
</dbReference>
<dbReference type="OrthoDB" id="5290748at2"/>
<comment type="caution">
    <text evidence="2">The sequence shown here is derived from an EMBL/GenBank/DDBJ whole genome shotgun (WGS) entry which is preliminary data.</text>
</comment>
<dbReference type="AlphaFoldDB" id="A0A3L9MGX0"/>
<dbReference type="InterPro" id="IPR023875">
    <property type="entry name" value="DNA_repair_put"/>
</dbReference>
<evidence type="ECO:0000313" key="2">
    <source>
        <dbReference type="EMBL" id="RLZ12253.1"/>
    </source>
</evidence>
<keyword evidence="3" id="KW-1185">Reference proteome</keyword>
<dbReference type="EMBL" id="RDOJ01000002">
    <property type="protein sequence ID" value="RLZ12253.1"/>
    <property type="molecule type" value="Genomic_DNA"/>
</dbReference>
<dbReference type="Pfam" id="PF13566">
    <property type="entry name" value="DUF4130"/>
    <property type="match status" value="1"/>
</dbReference>
<dbReference type="Proteomes" id="UP000275348">
    <property type="component" value="Unassembled WGS sequence"/>
</dbReference>
<dbReference type="RefSeq" id="WP_121933466.1">
    <property type="nucleotide sequence ID" value="NZ_RDOJ01000002.1"/>
</dbReference>
<organism evidence="2 3">
    <name type="scientific">Faecalibacter macacae</name>
    <dbReference type="NCBI Taxonomy" id="1859289"/>
    <lineage>
        <taxon>Bacteria</taxon>
        <taxon>Pseudomonadati</taxon>
        <taxon>Bacteroidota</taxon>
        <taxon>Flavobacteriia</taxon>
        <taxon>Flavobacteriales</taxon>
        <taxon>Weeksellaceae</taxon>
        <taxon>Faecalibacter</taxon>
    </lineage>
</organism>
<evidence type="ECO:0000259" key="1">
    <source>
        <dbReference type="Pfam" id="PF13566"/>
    </source>
</evidence>
<proteinExistence type="predicted"/>
<feature type="domain" description="DUF4130" evidence="1">
    <location>
        <begin position="83"/>
        <end position="251"/>
    </location>
</feature>